<dbReference type="Pfam" id="PF08376">
    <property type="entry name" value="NIT"/>
    <property type="match status" value="1"/>
</dbReference>
<accession>A0A512H710</accession>
<dbReference type="InterPro" id="IPR003660">
    <property type="entry name" value="HAMP_dom"/>
</dbReference>
<name>A0A512H710_9PROT</name>
<dbReference type="Gene3D" id="1.10.287.950">
    <property type="entry name" value="Methyl-accepting chemotaxis protein"/>
    <property type="match status" value="1"/>
</dbReference>
<feature type="region of interest" description="Disordered" evidence="4">
    <location>
        <begin position="438"/>
        <end position="462"/>
    </location>
</feature>
<feature type="transmembrane region" description="Helical" evidence="5">
    <location>
        <begin position="312"/>
        <end position="334"/>
    </location>
</feature>
<evidence type="ECO:0000256" key="3">
    <source>
        <dbReference type="PROSITE-ProRule" id="PRU00284"/>
    </source>
</evidence>
<keyword evidence="1 3" id="KW-0807">Transducer</keyword>
<keyword evidence="5" id="KW-1133">Transmembrane helix</keyword>
<evidence type="ECO:0000256" key="2">
    <source>
        <dbReference type="ARBA" id="ARBA00029447"/>
    </source>
</evidence>
<feature type="domain" description="HAMP" evidence="7">
    <location>
        <begin position="335"/>
        <end position="388"/>
    </location>
</feature>
<evidence type="ECO:0000256" key="1">
    <source>
        <dbReference type="ARBA" id="ARBA00023224"/>
    </source>
</evidence>
<dbReference type="InterPro" id="IPR010910">
    <property type="entry name" value="Nitrate/nitrite_sensing_bac"/>
</dbReference>
<dbReference type="PANTHER" id="PTHR32089">
    <property type="entry name" value="METHYL-ACCEPTING CHEMOTAXIS PROTEIN MCPB"/>
    <property type="match status" value="1"/>
</dbReference>
<feature type="domain" description="Methyl-accepting transducer" evidence="6">
    <location>
        <begin position="421"/>
        <end position="661"/>
    </location>
</feature>
<dbReference type="Pfam" id="PF00672">
    <property type="entry name" value="HAMP"/>
    <property type="match status" value="1"/>
</dbReference>
<evidence type="ECO:0000256" key="4">
    <source>
        <dbReference type="SAM" id="MobiDB-lite"/>
    </source>
</evidence>
<dbReference type="InterPro" id="IPR004089">
    <property type="entry name" value="MCPsignal_dom"/>
</dbReference>
<dbReference type="SMART" id="SM00283">
    <property type="entry name" value="MA"/>
    <property type="match status" value="1"/>
</dbReference>
<feature type="domain" description="NIT" evidence="8">
    <location>
        <begin position="53"/>
        <end position="304"/>
    </location>
</feature>
<evidence type="ECO:0000256" key="5">
    <source>
        <dbReference type="SAM" id="Phobius"/>
    </source>
</evidence>
<dbReference type="Pfam" id="PF00015">
    <property type="entry name" value="MCPsignal"/>
    <property type="match status" value="1"/>
</dbReference>
<organism evidence="9 10">
    <name type="scientific">Pararhodospirillum oryzae</name>
    <dbReference type="NCBI Taxonomy" id="478448"/>
    <lineage>
        <taxon>Bacteria</taxon>
        <taxon>Pseudomonadati</taxon>
        <taxon>Pseudomonadota</taxon>
        <taxon>Alphaproteobacteria</taxon>
        <taxon>Rhodospirillales</taxon>
        <taxon>Rhodospirillaceae</taxon>
        <taxon>Pararhodospirillum</taxon>
    </lineage>
</organism>
<gene>
    <name evidence="9" type="ORF">ROR02_13550</name>
</gene>
<evidence type="ECO:0000259" key="6">
    <source>
        <dbReference type="PROSITE" id="PS50111"/>
    </source>
</evidence>
<keyword evidence="5" id="KW-0812">Transmembrane</keyword>
<keyword evidence="5" id="KW-0472">Membrane</keyword>
<proteinExistence type="inferred from homology"/>
<dbReference type="PROSITE" id="PS50111">
    <property type="entry name" value="CHEMOTAXIS_TRANSDUC_2"/>
    <property type="match status" value="1"/>
</dbReference>
<dbReference type="Proteomes" id="UP000321567">
    <property type="component" value="Unassembled WGS sequence"/>
</dbReference>
<dbReference type="InterPro" id="IPR013587">
    <property type="entry name" value="Nitrate/nitrite_sensing"/>
</dbReference>
<comment type="similarity">
    <text evidence="2">Belongs to the methyl-accepting chemotaxis (MCP) protein family.</text>
</comment>
<dbReference type="RefSeq" id="WP_170245004.1">
    <property type="nucleotide sequence ID" value="NZ_BJZO01000029.1"/>
</dbReference>
<evidence type="ECO:0000313" key="9">
    <source>
        <dbReference type="EMBL" id="GEO81224.1"/>
    </source>
</evidence>
<evidence type="ECO:0000313" key="10">
    <source>
        <dbReference type="Proteomes" id="UP000321567"/>
    </source>
</evidence>
<dbReference type="EMBL" id="BJZO01000029">
    <property type="protein sequence ID" value="GEO81224.1"/>
    <property type="molecule type" value="Genomic_DNA"/>
</dbReference>
<dbReference type="PROSITE" id="PS50885">
    <property type="entry name" value="HAMP"/>
    <property type="match status" value="1"/>
</dbReference>
<keyword evidence="10" id="KW-1185">Reference proteome</keyword>
<sequence>MPILRHRSIRLSIALSVLLPLLGLIALAIVLAMDQAQTLKRSLALGEMVRVTVELGGVVHGLQKERGASGLLLAEGSDDFKVRLEAERRAVDDAVAHLESAIKASPLSQPGAGLAADLEALGVALAGRQALREKVDSRHLESGRAVGAYTPIIEQALRLVDRLRAFSRNAEVTTRLIAYVALMHAKERAGRERATVARGFATGSFNLDLWEQAKALNGEEKALWAVFEALSDPGLRARAEATLARPATAEVERLRRIAHDSLITGQIEGASAAQWFEAATARINLFREIEEETARALLDLVEVVGAQARRDLILGLLGLLALLTASVGGAVWVARQMLGDFQGLTRAMEVLGAGDVERTVPGQGLGNEIGVMARSVEQFRQGEIARRAAQAREVEGLAVQARRAKAVEGLLREFDQSVAGLIATVAEAAGHMEETARDMAEATQHSSTQAESVAGAAGGASEDVREVAGATETLVDAVHAIEHEVEASRALSAEATREARESTGKVAGLSEAVGRVGEVVRLITDIAEQTNLLALNATIEAARAGEAGKGFAVVAGEVKHLASQTSRATDDIARQIAAIQDATHETVSVIEAIVRRVGQLGAVFDAIATAIARQAEVTRVLQARADGAARRTDDIRERIGDVTDAASSTGMAAAQVLEDAALLSQRSLDLKGLIARFLQSVREAES</sequence>
<dbReference type="GO" id="GO:0007165">
    <property type="term" value="P:signal transduction"/>
    <property type="evidence" value="ECO:0007669"/>
    <property type="project" value="UniProtKB-KW"/>
</dbReference>
<dbReference type="SUPFAM" id="SSF58104">
    <property type="entry name" value="Methyl-accepting chemotaxis protein (MCP) signaling domain"/>
    <property type="match status" value="1"/>
</dbReference>
<evidence type="ECO:0000259" key="8">
    <source>
        <dbReference type="PROSITE" id="PS50906"/>
    </source>
</evidence>
<protein>
    <submittedName>
        <fullName evidence="9">Methyl-accepting chemotaxis protein</fullName>
    </submittedName>
</protein>
<dbReference type="AlphaFoldDB" id="A0A512H710"/>
<dbReference type="Gene3D" id="1.10.8.500">
    <property type="entry name" value="HAMP domain in histidine kinase"/>
    <property type="match status" value="1"/>
</dbReference>
<dbReference type="SMART" id="SM00304">
    <property type="entry name" value="HAMP"/>
    <property type="match status" value="1"/>
</dbReference>
<dbReference type="PANTHER" id="PTHR32089:SF112">
    <property type="entry name" value="LYSOZYME-LIKE PROTEIN-RELATED"/>
    <property type="match status" value="1"/>
</dbReference>
<comment type="caution">
    <text evidence="9">The sequence shown here is derived from an EMBL/GenBank/DDBJ whole genome shotgun (WGS) entry which is preliminary data.</text>
</comment>
<reference evidence="9 10" key="1">
    <citation type="submission" date="2019-07" db="EMBL/GenBank/DDBJ databases">
        <title>Whole genome shotgun sequence of Rhodospirillum oryzae NBRC 107573.</title>
        <authorList>
            <person name="Hosoyama A."/>
            <person name="Uohara A."/>
            <person name="Ohji S."/>
            <person name="Ichikawa N."/>
        </authorList>
    </citation>
    <scope>NUCLEOTIDE SEQUENCE [LARGE SCALE GENOMIC DNA]</scope>
    <source>
        <strain evidence="9 10">NBRC 107573</strain>
    </source>
</reference>
<dbReference type="PROSITE" id="PS50906">
    <property type="entry name" value="NIT"/>
    <property type="match status" value="1"/>
</dbReference>
<dbReference type="GO" id="GO:0016020">
    <property type="term" value="C:membrane"/>
    <property type="evidence" value="ECO:0007669"/>
    <property type="project" value="InterPro"/>
</dbReference>
<evidence type="ECO:0000259" key="7">
    <source>
        <dbReference type="PROSITE" id="PS50885"/>
    </source>
</evidence>